<dbReference type="OrthoDB" id="5595608at2759"/>
<feature type="transmembrane region" description="Helical" evidence="4">
    <location>
        <begin position="267"/>
        <end position="289"/>
    </location>
</feature>
<feature type="chain" id="PRO_5005548331" description="SH3 domain-containing protein" evidence="5">
    <location>
        <begin position="38"/>
        <end position="636"/>
    </location>
</feature>
<dbReference type="PROSITE" id="PS50002">
    <property type="entry name" value="SH3"/>
    <property type="match status" value="1"/>
</dbReference>
<keyword evidence="1 2" id="KW-0728">SH3 domain</keyword>
<evidence type="ECO:0000256" key="5">
    <source>
        <dbReference type="SAM" id="SignalP"/>
    </source>
</evidence>
<sequence>MRLFPSTTARGARSVPVVVFAAAVLVALSLAASPAVAAPLGDANGIVTDTPAPVPADPTSGSGSPVPVPTATDSPAATTPPLVTPPEPTVAPAPTASPDNPSPAPVVTPDPAPAPAPAPAPQPQPQQQPITPSSDSSSWSNRGTQASPSSSSSSGASQPAANNNNNAATTPPSIKLLEQSQTGNKAVAQPPAADAVATPDAATTDDKKDAPKDEPAPSPTSDAASASPSESPAAASPNPNNNNNGGDITSATATANKDSSSTSSSPLVAIISTVGVVGLVAGVAAFGYARKRRRSRETVLADVPVYVAPAAAGACNGPTGIVNIVPLSSPAAAYTVPEAAKSTAGVYRAPWYAAGTAGAQIPDVPAPVVPKSLQRSASKGYRMSMQQAAHAAPPQLAPLDFNSYGSTPPAAESSSLPVASRVPEIVHLDSSKDRRMIESVMTDVSLPMPSQAPEIVHLDSSKDRRMIQSVYARDSRYVGPEDEDEEEEEGDGLESFPSTPAGATVPAWHDVQPTAKRADDDAALSLAAALAELDPHGSVGAASDSPSSTLSFHNGGASSAASPKAVAVAAPAATGSTVTEGGARRVAIPYGPELDDELELRVGDLVVVEHVYLDNWAVGHNLTSGESGAFPVICLQ</sequence>
<evidence type="ECO:0000313" key="8">
    <source>
        <dbReference type="Proteomes" id="UP000054350"/>
    </source>
</evidence>
<organism evidence="7 8">
    <name type="scientific">Allomyces macrogynus (strain ATCC 38327)</name>
    <name type="common">Allomyces javanicus var. macrogynus</name>
    <dbReference type="NCBI Taxonomy" id="578462"/>
    <lineage>
        <taxon>Eukaryota</taxon>
        <taxon>Fungi</taxon>
        <taxon>Fungi incertae sedis</taxon>
        <taxon>Blastocladiomycota</taxon>
        <taxon>Blastocladiomycetes</taxon>
        <taxon>Blastocladiales</taxon>
        <taxon>Blastocladiaceae</taxon>
        <taxon>Allomyces</taxon>
    </lineage>
</organism>
<feature type="compositionally biased region" description="Basic and acidic residues" evidence="3">
    <location>
        <begin position="204"/>
        <end position="215"/>
    </location>
</feature>
<feature type="compositionally biased region" description="Pro residues" evidence="3">
    <location>
        <begin position="82"/>
        <end position="91"/>
    </location>
</feature>
<protein>
    <recommendedName>
        <fullName evidence="6">SH3 domain-containing protein</fullName>
    </recommendedName>
</protein>
<evidence type="ECO:0000256" key="1">
    <source>
        <dbReference type="ARBA" id="ARBA00022443"/>
    </source>
</evidence>
<dbReference type="Proteomes" id="UP000054350">
    <property type="component" value="Unassembled WGS sequence"/>
</dbReference>
<dbReference type="Pfam" id="PF14604">
    <property type="entry name" value="SH3_9"/>
    <property type="match status" value="1"/>
</dbReference>
<keyword evidence="4" id="KW-1133">Transmembrane helix</keyword>
<evidence type="ECO:0000256" key="2">
    <source>
        <dbReference type="PROSITE-ProRule" id="PRU00192"/>
    </source>
</evidence>
<gene>
    <name evidence="7" type="ORF">AMAG_13211</name>
</gene>
<evidence type="ECO:0000313" key="7">
    <source>
        <dbReference type="EMBL" id="KNE68040.1"/>
    </source>
</evidence>
<keyword evidence="4" id="KW-0472">Membrane</keyword>
<evidence type="ECO:0000259" key="6">
    <source>
        <dbReference type="PROSITE" id="PS50002"/>
    </source>
</evidence>
<proteinExistence type="predicted"/>
<feature type="signal peptide" evidence="5">
    <location>
        <begin position="1"/>
        <end position="37"/>
    </location>
</feature>
<keyword evidence="4" id="KW-0812">Transmembrane</keyword>
<feature type="region of interest" description="Disordered" evidence="3">
    <location>
        <begin position="471"/>
        <end position="506"/>
    </location>
</feature>
<dbReference type="EMBL" id="GG745355">
    <property type="protein sequence ID" value="KNE68040.1"/>
    <property type="molecule type" value="Genomic_DNA"/>
</dbReference>
<dbReference type="OMA" id="ECIQIPP"/>
<evidence type="ECO:0000256" key="3">
    <source>
        <dbReference type="SAM" id="MobiDB-lite"/>
    </source>
</evidence>
<feature type="region of interest" description="Disordered" evidence="3">
    <location>
        <begin position="49"/>
        <end position="264"/>
    </location>
</feature>
<accession>A0A0L0T066</accession>
<dbReference type="VEuPathDB" id="FungiDB:AMAG_13211"/>
<reference evidence="8" key="2">
    <citation type="submission" date="2009-11" db="EMBL/GenBank/DDBJ databases">
        <title>The Genome Sequence of Allomyces macrogynus strain ATCC 38327.</title>
        <authorList>
            <consortium name="The Broad Institute Genome Sequencing Platform"/>
            <person name="Russ C."/>
            <person name="Cuomo C."/>
            <person name="Shea T."/>
            <person name="Young S.K."/>
            <person name="Zeng Q."/>
            <person name="Koehrsen M."/>
            <person name="Haas B."/>
            <person name="Borodovsky M."/>
            <person name="Guigo R."/>
            <person name="Alvarado L."/>
            <person name="Berlin A."/>
            <person name="Borenstein D."/>
            <person name="Chen Z."/>
            <person name="Engels R."/>
            <person name="Freedman E."/>
            <person name="Gellesch M."/>
            <person name="Goldberg J."/>
            <person name="Griggs A."/>
            <person name="Gujja S."/>
            <person name="Heiman D."/>
            <person name="Hepburn T."/>
            <person name="Howarth C."/>
            <person name="Jen D."/>
            <person name="Larson L."/>
            <person name="Lewis B."/>
            <person name="Mehta T."/>
            <person name="Park D."/>
            <person name="Pearson M."/>
            <person name="Roberts A."/>
            <person name="Saif S."/>
            <person name="Shenoy N."/>
            <person name="Sisk P."/>
            <person name="Stolte C."/>
            <person name="Sykes S."/>
            <person name="Walk T."/>
            <person name="White J."/>
            <person name="Yandava C."/>
            <person name="Burger G."/>
            <person name="Gray M.W."/>
            <person name="Holland P.W.H."/>
            <person name="King N."/>
            <person name="Lang F.B.F."/>
            <person name="Roger A.J."/>
            <person name="Ruiz-Trillo I."/>
            <person name="Lander E."/>
            <person name="Nusbaum C."/>
        </authorList>
    </citation>
    <scope>NUCLEOTIDE SEQUENCE [LARGE SCALE GENOMIC DNA]</scope>
    <source>
        <strain evidence="8">ATCC 38327</strain>
    </source>
</reference>
<feature type="compositionally biased region" description="Low complexity" evidence="3">
    <location>
        <begin position="127"/>
        <end position="173"/>
    </location>
</feature>
<dbReference type="SUPFAM" id="SSF50044">
    <property type="entry name" value="SH3-domain"/>
    <property type="match status" value="1"/>
</dbReference>
<feature type="compositionally biased region" description="Low complexity" evidence="3">
    <location>
        <begin position="49"/>
        <end position="81"/>
    </location>
</feature>
<dbReference type="InterPro" id="IPR001452">
    <property type="entry name" value="SH3_domain"/>
</dbReference>
<reference evidence="7 8" key="1">
    <citation type="submission" date="2009-11" db="EMBL/GenBank/DDBJ databases">
        <title>Annotation of Allomyces macrogynus ATCC 38327.</title>
        <authorList>
            <consortium name="The Broad Institute Genome Sequencing Platform"/>
            <person name="Russ C."/>
            <person name="Cuomo C."/>
            <person name="Burger G."/>
            <person name="Gray M.W."/>
            <person name="Holland P.W.H."/>
            <person name="King N."/>
            <person name="Lang F.B.F."/>
            <person name="Roger A.J."/>
            <person name="Ruiz-Trillo I."/>
            <person name="Young S.K."/>
            <person name="Zeng Q."/>
            <person name="Gargeya S."/>
            <person name="Fitzgerald M."/>
            <person name="Haas B."/>
            <person name="Abouelleil A."/>
            <person name="Alvarado L."/>
            <person name="Arachchi H.M."/>
            <person name="Berlin A."/>
            <person name="Chapman S.B."/>
            <person name="Gearin G."/>
            <person name="Goldberg J."/>
            <person name="Griggs A."/>
            <person name="Gujja S."/>
            <person name="Hansen M."/>
            <person name="Heiman D."/>
            <person name="Howarth C."/>
            <person name="Larimer J."/>
            <person name="Lui A."/>
            <person name="MacDonald P.J.P."/>
            <person name="McCowen C."/>
            <person name="Montmayeur A."/>
            <person name="Murphy C."/>
            <person name="Neiman D."/>
            <person name="Pearson M."/>
            <person name="Priest M."/>
            <person name="Roberts A."/>
            <person name="Saif S."/>
            <person name="Shea T."/>
            <person name="Sisk P."/>
            <person name="Stolte C."/>
            <person name="Sykes S."/>
            <person name="Wortman J."/>
            <person name="Nusbaum C."/>
            <person name="Birren B."/>
        </authorList>
    </citation>
    <scope>NUCLEOTIDE SEQUENCE [LARGE SCALE GENOMIC DNA]</scope>
    <source>
        <strain evidence="7 8">ATCC 38327</strain>
    </source>
</reference>
<feature type="region of interest" description="Disordered" evidence="3">
    <location>
        <begin position="536"/>
        <end position="556"/>
    </location>
</feature>
<evidence type="ECO:0000256" key="4">
    <source>
        <dbReference type="SAM" id="Phobius"/>
    </source>
</evidence>
<feature type="compositionally biased region" description="Low complexity" evidence="3">
    <location>
        <begin position="219"/>
        <end position="264"/>
    </location>
</feature>
<keyword evidence="8" id="KW-1185">Reference proteome</keyword>
<dbReference type="InterPro" id="IPR036028">
    <property type="entry name" value="SH3-like_dom_sf"/>
</dbReference>
<feature type="compositionally biased region" description="Low complexity" evidence="3">
    <location>
        <begin position="185"/>
        <end position="202"/>
    </location>
</feature>
<keyword evidence="5" id="KW-0732">Signal</keyword>
<dbReference type="AlphaFoldDB" id="A0A0L0T066"/>
<dbReference type="Gene3D" id="2.30.30.40">
    <property type="entry name" value="SH3 Domains"/>
    <property type="match status" value="1"/>
</dbReference>
<feature type="compositionally biased region" description="Pro residues" evidence="3">
    <location>
        <begin position="100"/>
        <end position="126"/>
    </location>
</feature>
<feature type="compositionally biased region" description="Acidic residues" evidence="3">
    <location>
        <begin position="480"/>
        <end position="492"/>
    </location>
</feature>
<name>A0A0L0T066_ALLM3</name>
<feature type="domain" description="SH3" evidence="6">
    <location>
        <begin position="579"/>
        <end position="636"/>
    </location>
</feature>